<dbReference type="InterPro" id="IPR036880">
    <property type="entry name" value="Kunitz_BPTI_sf"/>
</dbReference>
<evidence type="ECO:0000256" key="2">
    <source>
        <dbReference type="SAM" id="SignalP"/>
    </source>
</evidence>
<organism evidence="4">
    <name type="scientific">Rhipicephalus pulchellus</name>
    <name type="common">Yellow backed tick</name>
    <name type="synonym">Dermacentor pulchellus</name>
    <dbReference type="NCBI Taxonomy" id="72859"/>
    <lineage>
        <taxon>Eukaryota</taxon>
        <taxon>Metazoa</taxon>
        <taxon>Ecdysozoa</taxon>
        <taxon>Arthropoda</taxon>
        <taxon>Chelicerata</taxon>
        <taxon>Arachnida</taxon>
        <taxon>Acari</taxon>
        <taxon>Parasitiformes</taxon>
        <taxon>Ixodida</taxon>
        <taxon>Ixodoidea</taxon>
        <taxon>Ixodidae</taxon>
        <taxon>Rhipicephalinae</taxon>
        <taxon>Rhipicephalus</taxon>
        <taxon>Rhipicephalus</taxon>
    </lineage>
</organism>
<feature type="domain" description="BPTI/Kunitz inhibitor" evidence="3">
    <location>
        <begin position="27"/>
        <end position="77"/>
    </location>
</feature>
<evidence type="ECO:0000256" key="1">
    <source>
        <dbReference type="SAM" id="MobiDB-lite"/>
    </source>
</evidence>
<evidence type="ECO:0000313" key="4">
    <source>
        <dbReference type="EMBL" id="JAA60841.1"/>
    </source>
</evidence>
<dbReference type="Pfam" id="PF00014">
    <property type="entry name" value="Kunitz_BPTI"/>
    <property type="match status" value="1"/>
</dbReference>
<dbReference type="GO" id="GO:0004867">
    <property type="term" value="F:serine-type endopeptidase inhibitor activity"/>
    <property type="evidence" value="ECO:0007669"/>
    <property type="project" value="InterPro"/>
</dbReference>
<feature type="compositionally biased region" description="Basic residues" evidence="1">
    <location>
        <begin position="98"/>
        <end position="107"/>
    </location>
</feature>
<sequence length="107" mass="12394">MKQLQSALLVCFLAYLSFVDGRGRGGCSHKPIKGNCAQTHKSWYWDKDTNECKIMLLGSCPRNYNSYPTCEQCLNRCDPNINKKKKKKKENSTLSHQYNRKRCIMKA</sequence>
<keyword evidence="2" id="KW-0732">Signal</keyword>
<reference evidence="4" key="2">
    <citation type="journal article" date="2015" name="J. Proteomics">
        <title>Sexual differences in the sialomes of the zebra tick, Rhipicephalus pulchellus.</title>
        <authorList>
            <person name="Tan A.W."/>
            <person name="Francischetti I.M."/>
            <person name="Slovak M."/>
            <person name="Kini R.M."/>
            <person name="Ribeiro J.M."/>
        </authorList>
    </citation>
    <scope>NUCLEOTIDE SEQUENCE</scope>
    <source>
        <tissue evidence="4">Salivary gland</tissue>
    </source>
</reference>
<accession>L7M946</accession>
<dbReference type="SMART" id="SM00131">
    <property type="entry name" value="KU"/>
    <property type="match status" value="1"/>
</dbReference>
<protein>
    <submittedName>
        <fullName evidence="4">Putative monolaris</fullName>
    </submittedName>
</protein>
<dbReference type="Gene3D" id="4.10.410.10">
    <property type="entry name" value="Pancreatic trypsin inhibitor Kunitz domain"/>
    <property type="match status" value="1"/>
</dbReference>
<feature type="chain" id="PRO_5003981923" evidence="2">
    <location>
        <begin position="22"/>
        <end position="107"/>
    </location>
</feature>
<evidence type="ECO:0000259" key="3">
    <source>
        <dbReference type="PROSITE" id="PS50279"/>
    </source>
</evidence>
<feature type="region of interest" description="Disordered" evidence="1">
    <location>
        <begin position="84"/>
        <end position="107"/>
    </location>
</feature>
<dbReference type="EMBL" id="GACK01004193">
    <property type="protein sequence ID" value="JAA60841.1"/>
    <property type="molecule type" value="mRNA"/>
</dbReference>
<dbReference type="SUPFAM" id="SSF57362">
    <property type="entry name" value="BPTI-like"/>
    <property type="match status" value="1"/>
</dbReference>
<proteinExistence type="evidence at transcript level"/>
<dbReference type="AlphaFoldDB" id="L7M946"/>
<dbReference type="InterPro" id="IPR002223">
    <property type="entry name" value="Kunitz_BPTI"/>
</dbReference>
<reference evidence="4" key="1">
    <citation type="submission" date="2012-11" db="EMBL/GenBank/DDBJ databases">
        <authorList>
            <person name="Lucero-Rivera Y.E."/>
            <person name="Tovar-Ramirez D."/>
        </authorList>
    </citation>
    <scope>NUCLEOTIDE SEQUENCE</scope>
    <source>
        <tissue evidence="4">Salivary gland</tissue>
    </source>
</reference>
<name>L7M946_RHIPC</name>
<dbReference type="PROSITE" id="PS50279">
    <property type="entry name" value="BPTI_KUNITZ_2"/>
    <property type="match status" value="1"/>
</dbReference>
<feature type="signal peptide" evidence="2">
    <location>
        <begin position="1"/>
        <end position="21"/>
    </location>
</feature>